<evidence type="ECO:0000256" key="1">
    <source>
        <dbReference type="ARBA" id="ARBA00008056"/>
    </source>
</evidence>
<evidence type="ECO:0000256" key="4">
    <source>
        <dbReference type="ARBA" id="ARBA00023004"/>
    </source>
</evidence>
<evidence type="ECO:0000313" key="8">
    <source>
        <dbReference type="Proteomes" id="UP001289374"/>
    </source>
</evidence>
<evidence type="ECO:0000256" key="3">
    <source>
        <dbReference type="ARBA" id="ARBA00023002"/>
    </source>
</evidence>
<evidence type="ECO:0000259" key="6">
    <source>
        <dbReference type="PROSITE" id="PS51471"/>
    </source>
</evidence>
<feature type="domain" description="Fe2OG dioxygenase" evidence="6">
    <location>
        <begin position="142"/>
        <end position="215"/>
    </location>
</feature>
<proteinExistence type="inferred from homology"/>
<protein>
    <submittedName>
        <fullName evidence="7">1-aminocyclopropane-1-carboxylate oxidase1</fullName>
    </submittedName>
</protein>
<dbReference type="InterPro" id="IPR005123">
    <property type="entry name" value="Oxoglu/Fe-dep_dioxygenase_dom"/>
</dbReference>
<dbReference type="GO" id="GO:0051213">
    <property type="term" value="F:dioxygenase activity"/>
    <property type="evidence" value="ECO:0007669"/>
    <property type="project" value="UniProtKB-ARBA"/>
</dbReference>
<accession>A0AAE1W7C8</accession>
<dbReference type="InterPro" id="IPR027443">
    <property type="entry name" value="IPNS-like_sf"/>
</dbReference>
<evidence type="ECO:0000256" key="2">
    <source>
        <dbReference type="ARBA" id="ARBA00022723"/>
    </source>
</evidence>
<dbReference type="PROSITE" id="PS51471">
    <property type="entry name" value="FE2OG_OXY"/>
    <property type="match status" value="1"/>
</dbReference>
<dbReference type="Proteomes" id="UP001289374">
    <property type="component" value="Unassembled WGS sequence"/>
</dbReference>
<dbReference type="SUPFAM" id="SSF51197">
    <property type="entry name" value="Clavaminate synthase-like"/>
    <property type="match status" value="1"/>
</dbReference>
<evidence type="ECO:0000256" key="5">
    <source>
        <dbReference type="RuleBase" id="RU003682"/>
    </source>
</evidence>
<dbReference type="Pfam" id="PF03171">
    <property type="entry name" value="2OG-FeII_Oxy"/>
    <property type="match status" value="1"/>
</dbReference>
<gene>
    <name evidence="7" type="ORF">Sango_2424400</name>
</gene>
<comment type="caution">
    <text evidence="7">The sequence shown here is derived from an EMBL/GenBank/DDBJ whole genome shotgun (WGS) entry which is preliminary data.</text>
</comment>
<dbReference type="Gene3D" id="2.60.120.330">
    <property type="entry name" value="B-lactam Antibiotic, Isopenicillin N Synthase, Chain"/>
    <property type="match status" value="1"/>
</dbReference>
<comment type="similarity">
    <text evidence="1 5">Belongs to the iron/ascorbate-dependent oxidoreductase family.</text>
</comment>
<keyword evidence="3 5" id="KW-0560">Oxidoreductase</keyword>
<name>A0AAE1W7C8_9LAMI</name>
<dbReference type="InterPro" id="IPR044861">
    <property type="entry name" value="IPNS-like_FE2OG_OXY"/>
</dbReference>
<dbReference type="PANTHER" id="PTHR10209:SF859">
    <property type="entry name" value="OS03G0690500 PROTEIN"/>
    <property type="match status" value="1"/>
</dbReference>
<keyword evidence="2 5" id="KW-0479">Metal-binding</keyword>
<evidence type="ECO:0000313" key="7">
    <source>
        <dbReference type="EMBL" id="KAK4388178.1"/>
    </source>
</evidence>
<reference evidence="7" key="1">
    <citation type="submission" date="2020-06" db="EMBL/GenBank/DDBJ databases">
        <authorList>
            <person name="Li T."/>
            <person name="Hu X."/>
            <person name="Zhang T."/>
            <person name="Song X."/>
            <person name="Zhang H."/>
            <person name="Dai N."/>
            <person name="Sheng W."/>
            <person name="Hou X."/>
            <person name="Wei L."/>
        </authorList>
    </citation>
    <scope>NUCLEOTIDE SEQUENCE</scope>
    <source>
        <strain evidence="7">K16</strain>
        <tissue evidence="7">Leaf</tissue>
    </source>
</reference>
<dbReference type="PANTHER" id="PTHR10209">
    <property type="entry name" value="OXIDOREDUCTASE, 2OG-FE II OXYGENASE FAMILY PROTEIN"/>
    <property type="match status" value="1"/>
</dbReference>
<keyword evidence="4 5" id="KW-0408">Iron</keyword>
<sequence>MTSCSTCPAVAVFETFIGLDPGDEALVGPLLCPDLYILAFSVDHHDLRLKGDILLATESICPSATHSSISFSMFRKSITLRFSTAPYGCKGWSMVLHKIWKDLKNPVHLVAQRINFHREIMIEYSMSESLGLSQNHLIEMECAESLALIGHYYPPCPEPDLTLSITKHSDSNFMTVLLQDNLGGLEVQHRKQWVDVPPIPGALTVKIGDLFQASI</sequence>
<dbReference type="AlphaFoldDB" id="A0AAE1W7C8"/>
<dbReference type="EMBL" id="JACGWL010000014">
    <property type="protein sequence ID" value="KAK4388178.1"/>
    <property type="molecule type" value="Genomic_DNA"/>
</dbReference>
<dbReference type="GO" id="GO:0046872">
    <property type="term" value="F:metal ion binding"/>
    <property type="evidence" value="ECO:0007669"/>
    <property type="project" value="UniProtKB-KW"/>
</dbReference>
<keyword evidence="8" id="KW-1185">Reference proteome</keyword>
<reference evidence="7" key="2">
    <citation type="journal article" date="2024" name="Plant">
        <title>Genomic evolution and insights into agronomic trait innovations of Sesamum species.</title>
        <authorList>
            <person name="Miao H."/>
            <person name="Wang L."/>
            <person name="Qu L."/>
            <person name="Liu H."/>
            <person name="Sun Y."/>
            <person name="Le M."/>
            <person name="Wang Q."/>
            <person name="Wei S."/>
            <person name="Zheng Y."/>
            <person name="Lin W."/>
            <person name="Duan Y."/>
            <person name="Cao H."/>
            <person name="Xiong S."/>
            <person name="Wang X."/>
            <person name="Wei L."/>
            <person name="Li C."/>
            <person name="Ma Q."/>
            <person name="Ju M."/>
            <person name="Zhao R."/>
            <person name="Li G."/>
            <person name="Mu C."/>
            <person name="Tian Q."/>
            <person name="Mei H."/>
            <person name="Zhang T."/>
            <person name="Gao T."/>
            <person name="Zhang H."/>
        </authorList>
    </citation>
    <scope>NUCLEOTIDE SEQUENCE</scope>
    <source>
        <strain evidence="7">K16</strain>
    </source>
</reference>
<organism evidence="7 8">
    <name type="scientific">Sesamum angolense</name>
    <dbReference type="NCBI Taxonomy" id="2727404"/>
    <lineage>
        <taxon>Eukaryota</taxon>
        <taxon>Viridiplantae</taxon>
        <taxon>Streptophyta</taxon>
        <taxon>Embryophyta</taxon>
        <taxon>Tracheophyta</taxon>
        <taxon>Spermatophyta</taxon>
        <taxon>Magnoliopsida</taxon>
        <taxon>eudicotyledons</taxon>
        <taxon>Gunneridae</taxon>
        <taxon>Pentapetalae</taxon>
        <taxon>asterids</taxon>
        <taxon>lamiids</taxon>
        <taxon>Lamiales</taxon>
        <taxon>Pedaliaceae</taxon>
        <taxon>Sesamum</taxon>
    </lineage>
</organism>